<evidence type="ECO:0000313" key="1">
    <source>
        <dbReference type="EMBL" id="MGD29700.1"/>
    </source>
</evidence>
<gene>
    <name evidence="1" type="ORF">EE393_12030</name>
</gene>
<reference evidence="1" key="1">
    <citation type="submission" date="2018-11" db="EMBL/GenBank/DDBJ databases">
        <authorList>
            <consortium name="PulseNet: The National Subtyping Network for Foodborne Disease Surveillance"/>
            <person name="Tarr C.L."/>
            <person name="Trees E."/>
            <person name="Katz L.S."/>
            <person name="Carleton-Romer H.A."/>
            <person name="Stroika S."/>
            <person name="Kucerova Z."/>
            <person name="Roache K.F."/>
            <person name="Sabol A.L."/>
            <person name="Besser J."/>
            <person name="Gerner-Smidt P."/>
        </authorList>
    </citation>
    <scope>NUCLEOTIDE SEQUENCE [LARGE SCALE GENOMIC DNA]</scope>
    <source>
        <strain evidence="1">PNUSAS058450</strain>
    </source>
</reference>
<dbReference type="AlphaFoldDB" id="A0A3J8SIS2"/>
<organism evidence="1">
    <name type="scientific">Salmonella enterica</name>
    <name type="common">Salmonella choleraesuis</name>
    <dbReference type="NCBI Taxonomy" id="28901"/>
    <lineage>
        <taxon>Bacteria</taxon>
        <taxon>Pseudomonadati</taxon>
        <taxon>Pseudomonadota</taxon>
        <taxon>Gammaproteobacteria</taxon>
        <taxon>Enterobacterales</taxon>
        <taxon>Enterobacteriaceae</taxon>
        <taxon>Salmonella</taxon>
    </lineage>
</organism>
<accession>A0A3J8SIS2</accession>
<sequence>MNPQALTSVSDWGERVKPTHLKFEAWREYIAEIMTVHPRSLLAMMLRPFFTGVNNGGISQWPKIRCGMKRYTTSLVSTLP</sequence>
<protein>
    <submittedName>
        <fullName evidence="1">Uncharacterized protein</fullName>
    </submittedName>
</protein>
<proteinExistence type="predicted"/>
<dbReference type="EMBL" id="RNKS01000022">
    <property type="protein sequence ID" value="MGD29700.1"/>
    <property type="molecule type" value="Genomic_DNA"/>
</dbReference>
<name>A0A3J8SIS2_SALER</name>
<comment type="caution">
    <text evidence="1">The sequence shown here is derived from an EMBL/GenBank/DDBJ whole genome shotgun (WGS) entry which is preliminary data.</text>
</comment>
<dbReference type="Proteomes" id="UP000885336">
    <property type="component" value="Unassembled WGS sequence"/>
</dbReference>